<comment type="similarity">
    <text evidence="3">In the C-terminal section; belongs to the pectinesterase family.</text>
</comment>
<dbReference type="SMART" id="SM00856">
    <property type="entry name" value="PMEI"/>
    <property type="match status" value="1"/>
</dbReference>
<dbReference type="ExpressionAtlas" id="A0A1D6EQT6">
    <property type="expression patterns" value="baseline and differential"/>
</dbReference>
<comment type="pathway">
    <text evidence="1">Glycan metabolism; pectin degradation; 2-dehydro-3-deoxy-D-gluconate from pectin: step 1/5.</text>
</comment>
<dbReference type="FunFam" id="1.20.140.40:FF:000001">
    <property type="entry name" value="Pectinesterase"/>
    <property type="match status" value="1"/>
</dbReference>
<feature type="region of interest" description="Disordered" evidence="6">
    <location>
        <begin position="55"/>
        <end position="100"/>
    </location>
</feature>
<dbReference type="SUPFAM" id="SSF51126">
    <property type="entry name" value="Pectin lyase-like"/>
    <property type="match status" value="1"/>
</dbReference>
<dbReference type="InterPro" id="IPR012334">
    <property type="entry name" value="Pectin_lyas_fold"/>
</dbReference>
<feature type="compositionally biased region" description="Acidic residues" evidence="6">
    <location>
        <begin position="81"/>
        <end position="93"/>
    </location>
</feature>
<dbReference type="InterPro" id="IPR000070">
    <property type="entry name" value="Pectinesterase_cat"/>
</dbReference>
<dbReference type="GO" id="GO:0004857">
    <property type="term" value="F:enzyme inhibitor activity"/>
    <property type="evidence" value="ECO:0007669"/>
    <property type="project" value="InterPro"/>
</dbReference>
<dbReference type="UniPathway" id="UPA00545">
    <property type="reaction ID" value="UER00823"/>
</dbReference>
<comment type="similarity">
    <text evidence="2">In the N-terminal section; belongs to the PMEI family.</text>
</comment>
<dbReference type="SUPFAM" id="SSF101148">
    <property type="entry name" value="Plant invertase/pectin methylesterase inhibitor"/>
    <property type="match status" value="1"/>
</dbReference>
<keyword evidence="5" id="KW-0063">Aspartyl esterase</keyword>
<dbReference type="EMBL" id="CM007648">
    <property type="protein sequence ID" value="ONM22114.1"/>
    <property type="molecule type" value="Genomic_DNA"/>
</dbReference>
<gene>
    <name evidence="9" type="ORF">ZEAMMB73_Zm00001d005792</name>
</gene>
<dbReference type="GO" id="GO:0042545">
    <property type="term" value="P:cell wall modification"/>
    <property type="evidence" value="ECO:0007669"/>
    <property type="project" value="InterPro"/>
</dbReference>
<dbReference type="InterPro" id="IPR035513">
    <property type="entry name" value="Invertase/methylesterase_inhib"/>
</dbReference>
<sequence length="714" mass="77007">MSSSAFGDFGPLTERRRAEKARQQRRRIMIAVGTVSIIAILIVIGWYAVMYSGKKSSSDGDHNHKSSSSPAKGKSSGGSDSESEAETETETESGSDSKTDLKAVSKSIKAMCSQTDYTDACEKSLGKAANASSSSPKDIIRSAVEVIGDAIGQAFDRADLILSNDPLVKGAVADCKEVFADAKDDLNSTLMGVDDKDGIAKQGYQLRIWLSAVIANMETCIDGFPDEEFKTKVKESFTEGKELTSNALALIEKGSSLLSALKGVSKRRLLEEEQGAAAAASQAGPALDKDGIPEWVPDGERRVLKGGGFKNTLTPNVVVAKDGSGKFKTINEALSAMPKTYDGRYVIQVKEGVYEEYVTITKTMKNVTLLGDGSKKSIVTGKKSFADGITTFKTATFMRSCARRRVHGNRDGVPEHGRRGEAPGGCAAGAVGQVHLPQLQDGRVPGHAVRALQGAVLPQLHHLRHGGLHLRRRGGGVPELHPGAAAAHGQPAEHRDGAGPRGRARGHGVRSPEVRIPGRGRAPGRQAPGHPQLPGPALARVLAHRRHGVGAPGLHRQGRVPALERRLRAQDAVVRRVRQHRARRQHGGARQLAGLQEGDQQGGRDQVHGRELPARSALDRSHRHAGEVRSVHMSARGSDRMMHLSLFTMWGIGGGWRGGTTIVGCRSRRQGDREHCIQEWKTILSSFNSRWYVYWLLCEFCTCTFILRLSLSIA</sequence>
<dbReference type="GO" id="GO:0045490">
    <property type="term" value="P:pectin catabolic process"/>
    <property type="evidence" value="ECO:0007669"/>
    <property type="project" value="UniProtKB-UniPathway"/>
</dbReference>
<evidence type="ECO:0000256" key="7">
    <source>
        <dbReference type="SAM" id="Phobius"/>
    </source>
</evidence>
<reference evidence="9" key="1">
    <citation type="submission" date="2015-12" db="EMBL/GenBank/DDBJ databases">
        <title>Update maize B73 reference genome by single molecule sequencing technologies.</title>
        <authorList>
            <consortium name="Maize Genome Sequencing Project"/>
            <person name="Ware D."/>
        </authorList>
    </citation>
    <scope>NUCLEOTIDE SEQUENCE [LARGE SCALE GENOMIC DNA]</scope>
    <source>
        <tissue evidence="9">Seedling</tissue>
    </source>
</reference>
<evidence type="ECO:0000256" key="5">
    <source>
        <dbReference type="ARBA" id="ARBA00023085"/>
    </source>
</evidence>
<evidence type="ECO:0000259" key="8">
    <source>
        <dbReference type="SMART" id="SM00856"/>
    </source>
</evidence>
<name>A0A1D6EQT6_MAIZE</name>
<keyword evidence="7" id="KW-0472">Membrane</keyword>
<evidence type="ECO:0000256" key="4">
    <source>
        <dbReference type="ARBA" id="ARBA00022801"/>
    </source>
</evidence>
<accession>A0A1D6EQT6</accession>
<proteinExistence type="inferred from homology"/>
<dbReference type="SMR" id="A0A1D6EQT6"/>
<dbReference type="GO" id="GO:0030599">
    <property type="term" value="F:pectinesterase activity"/>
    <property type="evidence" value="ECO:0007669"/>
    <property type="project" value="InterPro"/>
</dbReference>
<dbReference type="STRING" id="4577.A0A1D6EQT6"/>
<dbReference type="CDD" id="cd15798">
    <property type="entry name" value="PMEI-like_3"/>
    <property type="match status" value="1"/>
</dbReference>
<evidence type="ECO:0000256" key="3">
    <source>
        <dbReference type="ARBA" id="ARBA00007786"/>
    </source>
</evidence>
<feature type="compositionally biased region" description="Low complexity" evidence="6">
    <location>
        <begin position="515"/>
        <end position="530"/>
    </location>
</feature>
<dbReference type="NCBIfam" id="TIGR01614">
    <property type="entry name" value="PME_inhib"/>
    <property type="match status" value="1"/>
</dbReference>
<evidence type="ECO:0000313" key="9">
    <source>
        <dbReference type="EMBL" id="ONM22114.1"/>
    </source>
</evidence>
<feature type="transmembrane region" description="Helical" evidence="7">
    <location>
        <begin position="28"/>
        <end position="49"/>
    </location>
</feature>
<evidence type="ECO:0000256" key="6">
    <source>
        <dbReference type="SAM" id="MobiDB-lite"/>
    </source>
</evidence>
<feature type="compositionally biased region" description="Low complexity" evidence="6">
    <location>
        <begin position="481"/>
        <end position="490"/>
    </location>
</feature>
<dbReference type="PANTHER" id="PTHR31707">
    <property type="entry name" value="PECTINESTERASE"/>
    <property type="match status" value="1"/>
</dbReference>
<dbReference type="FunFam" id="2.160.20.10:FF:000094">
    <property type="entry name" value="Putative pectinesterase/pectinesterase inhibitor 51"/>
    <property type="match status" value="1"/>
</dbReference>
<organism evidence="9">
    <name type="scientific">Zea mays</name>
    <name type="common">Maize</name>
    <dbReference type="NCBI Taxonomy" id="4577"/>
    <lineage>
        <taxon>Eukaryota</taxon>
        <taxon>Viridiplantae</taxon>
        <taxon>Streptophyta</taxon>
        <taxon>Embryophyta</taxon>
        <taxon>Tracheophyta</taxon>
        <taxon>Spermatophyta</taxon>
        <taxon>Magnoliopsida</taxon>
        <taxon>Liliopsida</taxon>
        <taxon>Poales</taxon>
        <taxon>Poaceae</taxon>
        <taxon>PACMAD clade</taxon>
        <taxon>Panicoideae</taxon>
        <taxon>Andropogonodae</taxon>
        <taxon>Andropogoneae</taxon>
        <taxon>Tripsacinae</taxon>
        <taxon>Zea</taxon>
    </lineage>
</organism>
<evidence type="ECO:0000256" key="1">
    <source>
        <dbReference type="ARBA" id="ARBA00005184"/>
    </source>
</evidence>
<feature type="region of interest" description="Disordered" evidence="6">
    <location>
        <begin position="469"/>
        <end position="535"/>
    </location>
</feature>
<dbReference type="Gene3D" id="2.160.20.10">
    <property type="entry name" value="Single-stranded right-handed beta-helix, Pectin lyase-like"/>
    <property type="match status" value="1"/>
</dbReference>
<dbReference type="InterPro" id="IPR006501">
    <property type="entry name" value="Pectinesterase_inhib_dom"/>
</dbReference>
<feature type="non-terminal residue" evidence="9">
    <location>
        <position position="714"/>
    </location>
</feature>
<keyword evidence="7" id="KW-1133">Transmembrane helix</keyword>
<feature type="compositionally biased region" description="Low complexity" evidence="6">
    <location>
        <begin position="66"/>
        <end position="80"/>
    </location>
</feature>
<dbReference type="Pfam" id="PF01095">
    <property type="entry name" value="Pectinesterase"/>
    <property type="match status" value="1"/>
</dbReference>
<dbReference type="Pfam" id="PF04043">
    <property type="entry name" value="PMEI"/>
    <property type="match status" value="1"/>
</dbReference>
<keyword evidence="4" id="KW-0378">Hydrolase</keyword>
<evidence type="ECO:0000256" key="2">
    <source>
        <dbReference type="ARBA" id="ARBA00006027"/>
    </source>
</evidence>
<feature type="domain" description="Pectinesterase inhibitor" evidence="8">
    <location>
        <begin position="103"/>
        <end position="250"/>
    </location>
</feature>
<feature type="compositionally biased region" description="Basic residues" evidence="6">
    <location>
        <begin position="578"/>
        <end position="587"/>
    </location>
</feature>
<dbReference type="Gene3D" id="1.20.140.40">
    <property type="entry name" value="Invertase/pectin methylesterase inhibitor family protein"/>
    <property type="match status" value="1"/>
</dbReference>
<feature type="region of interest" description="Disordered" evidence="6">
    <location>
        <begin position="578"/>
        <end position="609"/>
    </location>
</feature>
<protein>
    <submittedName>
        <fullName evidence="9">Amidase1</fullName>
    </submittedName>
</protein>
<keyword evidence="7" id="KW-0812">Transmembrane</keyword>
<dbReference type="InterPro" id="IPR011050">
    <property type="entry name" value="Pectin_lyase_fold/virulence"/>
</dbReference>
<dbReference type="AlphaFoldDB" id="A0A1D6EQT6"/>